<dbReference type="AlphaFoldDB" id="A0A0A8H016"/>
<evidence type="ECO:0000256" key="1">
    <source>
        <dbReference type="ARBA" id="ARBA00008791"/>
    </source>
</evidence>
<dbReference type="SUPFAM" id="SSF52402">
    <property type="entry name" value="Adenine nucleotide alpha hydrolases-like"/>
    <property type="match status" value="2"/>
</dbReference>
<dbReference type="RefSeq" id="WP_039649177.1">
    <property type="nucleotide sequence ID" value="NZ_CP007770.1"/>
</dbReference>
<dbReference type="PRINTS" id="PR01438">
    <property type="entry name" value="UNVRSLSTRESS"/>
</dbReference>
<dbReference type="STRING" id="1031564.CINS_0260"/>
<evidence type="ECO:0000313" key="3">
    <source>
        <dbReference type="EMBL" id="AJC87262.1"/>
    </source>
</evidence>
<dbReference type="CDD" id="cd00293">
    <property type="entry name" value="USP-like"/>
    <property type="match status" value="2"/>
</dbReference>
<name>A0A0A8H016_9BACT</name>
<dbReference type="GeneID" id="74431079"/>
<proteinExistence type="inferred from homology"/>
<protein>
    <submittedName>
        <fullName evidence="3">Putative universal stress protein UspA</fullName>
    </submittedName>
</protein>
<evidence type="ECO:0000259" key="2">
    <source>
        <dbReference type="Pfam" id="PF00582"/>
    </source>
</evidence>
<dbReference type="HOGENOM" id="CLU_049301_5_1_7"/>
<dbReference type="PANTHER" id="PTHR46268:SF15">
    <property type="entry name" value="UNIVERSAL STRESS PROTEIN HP_0031"/>
    <property type="match status" value="1"/>
</dbReference>
<dbReference type="Pfam" id="PF00582">
    <property type="entry name" value="Usp"/>
    <property type="match status" value="1"/>
</dbReference>
<dbReference type="EMBL" id="CP007770">
    <property type="protein sequence ID" value="AJC87262.1"/>
    <property type="molecule type" value="Genomic_DNA"/>
</dbReference>
<dbReference type="KEGG" id="cis:CINS_0260"/>
<dbReference type="PANTHER" id="PTHR46268">
    <property type="entry name" value="STRESS RESPONSE PROTEIN NHAX"/>
    <property type="match status" value="1"/>
</dbReference>
<gene>
    <name evidence="3" type="ORF">CINS_0260</name>
</gene>
<organism evidence="3 4">
    <name type="scientific">Campylobacter insulaenigrae NCTC 12927</name>
    <dbReference type="NCBI Taxonomy" id="1031564"/>
    <lineage>
        <taxon>Bacteria</taxon>
        <taxon>Pseudomonadati</taxon>
        <taxon>Campylobacterota</taxon>
        <taxon>Epsilonproteobacteria</taxon>
        <taxon>Campylobacterales</taxon>
        <taxon>Campylobacteraceae</taxon>
        <taxon>Campylobacter</taxon>
    </lineage>
</organism>
<dbReference type="Proteomes" id="UP000031163">
    <property type="component" value="Chromosome"/>
</dbReference>
<dbReference type="InterPro" id="IPR006015">
    <property type="entry name" value="Universal_stress_UspA"/>
</dbReference>
<sequence length="279" mass="31511">MRQKILVCIDILEPCKNSVDYGIYFAKKLNLPLMFLYVVESNFTNTELACSFGIGSSGCVIEDLVEEQTQKNENLCKESKKILKELSLYAKDKGVAECFGVQRDGDLEEILKDYDGKMRLVIAGLKGNGEKQKIGKHIEELVRALNVPILLINSAFKEIKSVMMAYDGSQLAKKAITQAIQAPLFKDAKRYVVNVSNDEKNSWELLLQANKLFKDANLTIETKHLNGEICKALFDFQEQNNVDLLIMGAYSHHWLKSILFGSLTNEILTKSKKPLLLIR</sequence>
<dbReference type="InterPro" id="IPR006016">
    <property type="entry name" value="UspA"/>
</dbReference>
<dbReference type="Gene3D" id="3.40.50.12370">
    <property type="match status" value="1"/>
</dbReference>
<accession>A0A0A8H016</accession>
<comment type="similarity">
    <text evidence="1">Belongs to the universal stress protein A family.</text>
</comment>
<evidence type="ECO:0000313" key="4">
    <source>
        <dbReference type="Proteomes" id="UP000031163"/>
    </source>
</evidence>
<reference evidence="3 4" key="1">
    <citation type="journal article" date="2014" name="Genome Biol. Evol.">
        <title>Comparative Genomics of the Campylobacter lari Group.</title>
        <authorList>
            <person name="Miller W.G."/>
            <person name="Yee E."/>
            <person name="Chapman M.H."/>
            <person name="Smith T.P."/>
            <person name="Bono J.L."/>
            <person name="Huynh S."/>
            <person name="Parker C.T."/>
            <person name="Vandamme P."/>
            <person name="Luong K."/>
            <person name="Korlach J."/>
        </authorList>
    </citation>
    <scope>NUCLEOTIDE SEQUENCE [LARGE SCALE GENOMIC DNA]</scope>
    <source>
        <strain evidence="3 4">NCTC 12927</strain>
    </source>
</reference>
<feature type="domain" description="UspA" evidence="2">
    <location>
        <begin position="159"/>
        <end position="279"/>
    </location>
</feature>